<keyword evidence="3" id="KW-0564">Palmitate</keyword>
<dbReference type="PROSITE" id="PS51257">
    <property type="entry name" value="PROKAR_LIPOPROTEIN"/>
    <property type="match status" value="1"/>
</dbReference>
<reference evidence="8 9" key="1">
    <citation type="submission" date="2019-03" db="EMBL/GenBank/DDBJ databases">
        <title>Bacillus niacini sp. nov. a Nicotinate-Metabolizing Mesophile Isolated from Soil.</title>
        <authorList>
            <person name="Zhang G."/>
        </authorList>
    </citation>
    <scope>NUCLEOTIDE SEQUENCE [LARGE SCALE GENOMIC DNA]</scope>
    <source>
        <strain evidence="8 9">WN066</strain>
    </source>
</reference>
<proteinExistence type="predicted"/>
<evidence type="ECO:0000313" key="10">
    <source>
        <dbReference type="Proteomes" id="UP001178888"/>
    </source>
</evidence>
<dbReference type="GO" id="GO:0005886">
    <property type="term" value="C:plasma membrane"/>
    <property type="evidence" value="ECO:0007669"/>
    <property type="project" value="UniProtKB-SubCell"/>
</dbReference>
<comment type="subcellular location">
    <subcellularLocation>
        <location evidence="1">Cell membrane</location>
        <topology evidence="1">Lipid-anchor</topology>
    </subcellularLocation>
</comment>
<dbReference type="AlphaFoldDB" id="A0A4R5W0T0"/>
<sequence>MKKVLKSIAVCGAITLALAGCGKASTTTNNSNGDSKERTLVFATSADGGAFAHKENGKFAGFDIEVVEAIAKKERYKIQWKDMKFDGIIPSLKTNQVDGAAAAITIKEERKAVTNFTDPYFDSGLVLVVKEGSNINGPADLKGKSIVAKNGTSGLEKAKELAKQYGARVKILEDEPTLYLDVQNGQSDALVNDYPFVTDKMKSGTAKGLKRVGERLTGEQYGIAIAKDEEKVLEDFNKGLKEIKDDGEYDALHKKYFGE</sequence>
<dbReference type="Gene3D" id="3.40.190.10">
    <property type="entry name" value="Periplasmic binding protein-like II"/>
    <property type="match status" value="2"/>
</dbReference>
<dbReference type="PANTHER" id="PTHR35936">
    <property type="entry name" value="MEMBRANE-BOUND LYTIC MUREIN TRANSGLYCOSYLASE F"/>
    <property type="match status" value="1"/>
</dbReference>
<evidence type="ECO:0000313" key="8">
    <source>
        <dbReference type="EMBL" id="TDK64674.1"/>
    </source>
</evidence>
<keyword evidence="2 5" id="KW-0732">Signal</keyword>
<dbReference type="Proteomes" id="UP000295132">
    <property type="component" value="Unassembled WGS sequence"/>
</dbReference>
<feature type="signal peptide" evidence="5">
    <location>
        <begin position="1"/>
        <end position="19"/>
    </location>
</feature>
<keyword evidence="10" id="KW-1185">Reference proteome</keyword>
<feature type="chain" id="PRO_5044608885" evidence="5">
    <location>
        <begin position="20"/>
        <end position="259"/>
    </location>
</feature>
<dbReference type="EMBL" id="SMYO01000001">
    <property type="protein sequence ID" value="TDK64674.1"/>
    <property type="molecule type" value="Genomic_DNA"/>
</dbReference>
<evidence type="ECO:0000313" key="9">
    <source>
        <dbReference type="Proteomes" id="UP000295132"/>
    </source>
</evidence>
<reference evidence="7" key="2">
    <citation type="submission" date="2023-08" db="EMBL/GenBank/DDBJ databases">
        <title>Nitrogen cycling bacteria in agricultural field soils.</title>
        <authorList>
            <person name="Jang J."/>
        </authorList>
    </citation>
    <scope>NUCLEOTIDE SEQUENCE</scope>
    <source>
        <strain evidence="7">PS3-36</strain>
    </source>
</reference>
<evidence type="ECO:0000313" key="7">
    <source>
        <dbReference type="EMBL" id="MDQ6597129.1"/>
    </source>
</evidence>
<comment type="caution">
    <text evidence="8">The sequence shown here is derived from an EMBL/GenBank/DDBJ whole genome shotgun (WGS) entry which is preliminary data.</text>
</comment>
<keyword evidence="4" id="KW-0449">Lipoprotein</keyword>
<protein>
    <submittedName>
        <fullName evidence="8">Transporter substrate-binding domain-containing protein</fullName>
    </submittedName>
</protein>
<organism evidence="8 9">
    <name type="scientific">Bacillus salipaludis</name>
    <dbReference type="NCBI Taxonomy" id="2547811"/>
    <lineage>
        <taxon>Bacteria</taxon>
        <taxon>Bacillati</taxon>
        <taxon>Bacillota</taxon>
        <taxon>Bacilli</taxon>
        <taxon>Bacillales</taxon>
        <taxon>Bacillaceae</taxon>
        <taxon>Bacillus</taxon>
    </lineage>
</organism>
<dbReference type="RefSeq" id="WP_133332309.1">
    <property type="nucleotide sequence ID" value="NZ_JAVGVR010000001.1"/>
</dbReference>
<dbReference type="InterPro" id="IPR001638">
    <property type="entry name" value="Solute-binding_3/MltF_N"/>
</dbReference>
<evidence type="ECO:0000256" key="1">
    <source>
        <dbReference type="ARBA" id="ARBA00004193"/>
    </source>
</evidence>
<evidence type="ECO:0000256" key="5">
    <source>
        <dbReference type="SAM" id="SignalP"/>
    </source>
</evidence>
<evidence type="ECO:0000256" key="2">
    <source>
        <dbReference type="ARBA" id="ARBA00022729"/>
    </source>
</evidence>
<name>A0A4R5W0T0_9BACI</name>
<dbReference type="SMART" id="SM00062">
    <property type="entry name" value="PBPb"/>
    <property type="match status" value="1"/>
</dbReference>
<evidence type="ECO:0000256" key="4">
    <source>
        <dbReference type="ARBA" id="ARBA00023288"/>
    </source>
</evidence>
<accession>A0A4R5W0T0</accession>
<dbReference type="Pfam" id="PF00497">
    <property type="entry name" value="SBP_bac_3"/>
    <property type="match status" value="1"/>
</dbReference>
<evidence type="ECO:0000256" key="3">
    <source>
        <dbReference type="ARBA" id="ARBA00023139"/>
    </source>
</evidence>
<dbReference type="SUPFAM" id="SSF53850">
    <property type="entry name" value="Periplasmic binding protein-like II"/>
    <property type="match status" value="1"/>
</dbReference>
<dbReference type="EMBL" id="JAVGVR010000001">
    <property type="protein sequence ID" value="MDQ6597129.1"/>
    <property type="molecule type" value="Genomic_DNA"/>
</dbReference>
<evidence type="ECO:0000259" key="6">
    <source>
        <dbReference type="SMART" id="SM00062"/>
    </source>
</evidence>
<gene>
    <name evidence="8" type="ORF">E2K98_00025</name>
    <name evidence="7" type="ORF">RCG21_12320</name>
</gene>
<dbReference type="Proteomes" id="UP001178888">
    <property type="component" value="Unassembled WGS sequence"/>
</dbReference>
<dbReference type="PANTHER" id="PTHR35936:SF17">
    <property type="entry name" value="ARGININE-BINDING EXTRACELLULAR PROTEIN ARTP"/>
    <property type="match status" value="1"/>
</dbReference>
<feature type="domain" description="Solute-binding protein family 3/N-terminal" evidence="6">
    <location>
        <begin position="39"/>
        <end position="259"/>
    </location>
</feature>